<dbReference type="AlphaFoldDB" id="A0A401NK21"/>
<dbReference type="GO" id="GO:0007130">
    <property type="term" value="P:synaptonemal complex assembly"/>
    <property type="evidence" value="ECO:0007669"/>
    <property type="project" value="InterPro"/>
</dbReference>
<evidence type="ECO:0000313" key="3">
    <source>
        <dbReference type="Proteomes" id="UP000288216"/>
    </source>
</evidence>
<sequence>MEFYSIIRHVQHHIESCISITCILKKDGIIQNKNLKKKFIEESKQCSVYKTVVEQLNLELSSLNKQSKDTIQSLQKKVEEGKHDDEKLTEEVIYVALCITVNATEN</sequence>
<keyword evidence="3" id="KW-1185">Reference proteome</keyword>
<dbReference type="STRING" id="75743.A0A401NK21"/>
<comment type="caution">
    <text evidence="2">The sequence shown here is derived from an EMBL/GenBank/DDBJ whole genome shotgun (WGS) entry which is preliminary data.</text>
</comment>
<dbReference type="Pfam" id="PF05483">
    <property type="entry name" value="SCP-1"/>
    <property type="match status" value="1"/>
</dbReference>
<gene>
    <name evidence="2" type="ORF">scyTo_0004068</name>
</gene>
<dbReference type="Proteomes" id="UP000288216">
    <property type="component" value="Unassembled WGS sequence"/>
</dbReference>
<dbReference type="OrthoDB" id="10064612at2759"/>
<keyword evidence="1" id="KW-0175">Coiled coil</keyword>
<organism evidence="2 3">
    <name type="scientific">Scyliorhinus torazame</name>
    <name type="common">Cloudy catshark</name>
    <name type="synonym">Catulus torazame</name>
    <dbReference type="NCBI Taxonomy" id="75743"/>
    <lineage>
        <taxon>Eukaryota</taxon>
        <taxon>Metazoa</taxon>
        <taxon>Chordata</taxon>
        <taxon>Craniata</taxon>
        <taxon>Vertebrata</taxon>
        <taxon>Chondrichthyes</taxon>
        <taxon>Elasmobranchii</taxon>
        <taxon>Galeomorphii</taxon>
        <taxon>Galeoidea</taxon>
        <taxon>Carcharhiniformes</taxon>
        <taxon>Scyliorhinidae</taxon>
        <taxon>Scyliorhinus</taxon>
    </lineage>
</organism>
<name>A0A401NK21_SCYTO</name>
<proteinExistence type="predicted"/>
<evidence type="ECO:0000313" key="2">
    <source>
        <dbReference type="EMBL" id="GCB61261.1"/>
    </source>
</evidence>
<dbReference type="GO" id="GO:0000795">
    <property type="term" value="C:synaptonemal complex"/>
    <property type="evidence" value="ECO:0007669"/>
    <property type="project" value="InterPro"/>
</dbReference>
<evidence type="ECO:0000256" key="1">
    <source>
        <dbReference type="SAM" id="Coils"/>
    </source>
</evidence>
<feature type="coiled-coil region" evidence="1">
    <location>
        <begin position="53"/>
        <end position="91"/>
    </location>
</feature>
<protein>
    <submittedName>
        <fullName evidence="2">Uncharacterized protein</fullName>
    </submittedName>
</protein>
<reference evidence="2 3" key="1">
    <citation type="journal article" date="2018" name="Nat. Ecol. Evol.">
        <title>Shark genomes provide insights into elasmobranch evolution and the origin of vertebrates.</title>
        <authorList>
            <person name="Hara Y"/>
            <person name="Yamaguchi K"/>
            <person name="Onimaru K"/>
            <person name="Kadota M"/>
            <person name="Koyanagi M"/>
            <person name="Keeley SD"/>
            <person name="Tatsumi K"/>
            <person name="Tanaka K"/>
            <person name="Motone F"/>
            <person name="Kageyama Y"/>
            <person name="Nozu R"/>
            <person name="Adachi N"/>
            <person name="Nishimura O"/>
            <person name="Nakagawa R"/>
            <person name="Tanegashima C"/>
            <person name="Kiyatake I"/>
            <person name="Matsumoto R"/>
            <person name="Murakumo K"/>
            <person name="Nishida K"/>
            <person name="Terakita A"/>
            <person name="Kuratani S"/>
            <person name="Sato K"/>
            <person name="Hyodo S Kuraku.S."/>
        </authorList>
    </citation>
    <scope>NUCLEOTIDE SEQUENCE [LARGE SCALE GENOMIC DNA]</scope>
</reference>
<dbReference type="InterPro" id="IPR008827">
    <property type="entry name" value="SYCP1"/>
</dbReference>
<dbReference type="EMBL" id="BFAA01001171">
    <property type="protein sequence ID" value="GCB61261.1"/>
    <property type="molecule type" value="Genomic_DNA"/>
</dbReference>
<accession>A0A401NK21</accession>